<evidence type="ECO:0000313" key="4">
    <source>
        <dbReference type="Proteomes" id="UP000605990"/>
    </source>
</evidence>
<feature type="transmembrane region" description="Helical" evidence="1">
    <location>
        <begin position="83"/>
        <end position="107"/>
    </location>
</feature>
<dbReference type="GO" id="GO:0008237">
    <property type="term" value="F:metallopeptidase activity"/>
    <property type="evidence" value="ECO:0007669"/>
    <property type="project" value="UniProtKB-KW"/>
</dbReference>
<dbReference type="EMBL" id="JACRUN010000007">
    <property type="protein sequence ID" value="MBC5835541.1"/>
    <property type="molecule type" value="Genomic_DNA"/>
</dbReference>
<dbReference type="Pfam" id="PF02517">
    <property type="entry name" value="Rce1-like"/>
    <property type="match status" value="1"/>
</dbReference>
<keyword evidence="1" id="KW-0472">Membrane</keyword>
<feature type="domain" description="CAAX prenyl protease 2/Lysostaphin resistance protein A-like" evidence="2">
    <location>
        <begin position="117"/>
        <end position="213"/>
    </location>
</feature>
<feature type="transmembrane region" description="Helical" evidence="1">
    <location>
        <begin position="149"/>
        <end position="167"/>
    </location>
</feature>
<feature type="transmembrane region" description="Helical" evidence="1">
    <location>
        <begin position="113"/>
        <end position="137"/>
    </location>
</feature>
<dbReference type="PANTHER" id="PTHR39430">
    <property type="entry name" value="MEMBRANE-ASSOCIATED PROTEASE-RELATED"/>
    <property type="match status" value="1"/>
</dbReference>
<evidence type="ECO:0000256" key="1">
    <source>
        <dbReference type="SAM" id="Phobius"/>
    </source>
</evidence>
<keyword evidence="3" id="KW-0645">Protease</keyword>
<reference evidence="3 4" key="1">
    <citation type="submission" date="2020-08" db="EMBL/GenBank/DDBJ databases">
        <title>Description of novel Flavobacterium F-408 isolate.</title>
        <authorList>
            <person name="Saticioglu I.B."/>
            <person name="Duman M."/>
            <person name="Altun S."/>
        </authorList>
    </citation>
    <scope>NUCLEOTIDE SEQUENCE [LARGE SCALE GENOMIC DNA]</scope>
    <source>
        <strain evidence="3 4">F-408</strain>
    </source>
</reference>
<feature type="transmembrane region" description="Helical" evidence="1">
    <location>
        <begin position="173"/>
        <end position="196"/>
    </location>
</feature>
<keyword evidence="3" id="KW-0482">Metalloprotease</keyword>
<protein>
    <submittedName>
        <fullName evidence="3">CPBP family intramembrane metalloprotease</fullName>
    </submittedName>
</protein>
<comment type="caution">
    <text evidence="3">The sequence shown here is derived from an EMBL/GenBank/DDBJ whole genome shotgun (WGS) entry which is preliminary data.</text>
</comment>
<keyword evidence="3" id="KW-0378">Hydrolase</keyword>
<sequence length="255" mass="28258">MFKNIAFNSEKKLRNGWWMLIFFLVLASFLFPLIFLANRFSFEITMTHQTILILIASVICQLLRKDSIANLVGKINSCWFKELFFGIGIGSVLMALPALVLTFLGYINWDLNVFSVSTLLSGLALCFSVALAEKLFFRGFLFQRFKEGLGIWPTQIIIAGLFLLTHINNPGMIGVVKMFASINIFIASILFGLVYLKTKSLAMPIGLHFMANLTQGTILGFGVSGNTDLSLLLPSFTTSKLWITGGDFGLEASAI</sequence>
<name>A0ABR7J0I8_9FLAO</name>
<keyword evidence="1" id="KW-1133">Transmembrane helix</keyword>
<keyword evidence="4" id="KW-1185">Reference proteome</keyword>
<feature type="transmembrane region" description="Helical" evidence="1">
    <location>
        <begin position="46"/>
        <end position="63"/>
    </location>
</feature>
<feature type="transmembrane region" description="Helical" evidence="1">
    <location>
        <begin position="20"/>
        <end position="40"/>
    </location>
</feature>
<organism evidence="3 4">
    <name type="scientific">Flavobacterium bernardetii</name>
    <dbReference type="NCBI Taxonomy" id="2813823"/>
    <lineage>
        <taxon>Bacteria</taxon>
        <taxon>Pseudomonadati</taxon>
        <taxon>Bacteroidota</taxon>
        <taxon>Flavobacteriia</taxon>
        <taxon>Flavobacteriales</taxon>
        <taxon>Flavobacteriaceae</taxon>
        <taxon>Flavobacterium</taxon>
    </lineage>
</organism>
<evidence type="ECO:0000259" key="2">
    <source>
        <dbReference type="Pfam" id="PF02517"/>
    </source>
</evidence>
<dbReference type="PANTHER" id="PTHR39430:SF1">
    <property type="entry name" value="PROTEASE"/>
    <property type="match status" value="1"/>
</dbReference>
<proteinExistence type="predicted"/>
<evidence type="ECO:0000313" key="3">
    <source>
        <dbReference type="EMBL" id="MBC5835541.1"/>
    </source>
</evidence>
<accession>A0ABR7J0I8</accession>
<dbReference type="Proteomes" id="UP000605990">
    <property type="component" value="Unassembled WGS sequence"/>
</dbReference>
<keyword evidence="1" id="KW-0812">Transmembrane</keyword>
<dbReference type="InterPro" id="IPR003675">
    <property type="entry name" value="Rce1/LyrA-like_dom"/>
</dbReference>
<dbReference type="RefSeq" id="WP_166129827.1">
    <property type="nucleotide sequence ID" value="NZ_JAANOQ010000007.1"/>
</dbReference>
<gene>
    <name evidence="3" type="ORF">H8R27_11655</name>
</gene>